<dbReference type="InterPro" id="IPR015425">
    <property type="entry name" value="FH2_Formin"/>
</dbReference>
<organism evidence="4 5">
    <name type="scientific">Capsella rubella</name>
    <dbReference type="NCBI Taxonomy" id="81985"/>
    <lineage>
        <taxon>Eukaryota</taxon>
        <taxon>Viridiplantae</taxon>
        <taxon>Streptophyta</taxon>
        <taxon>Embryophyta</taxon>
        <taxon>Tracheophyta</taxon>
        <taxon>Spermatophyta</taxon>
        <taxon>Magnoliopsida</taxon>
        <taxon>eudicotyledons</taxon>
        <taxon>Gunneridae</taxon>
        <taxon>Pentapetalae</taxon>
        <taxon>rosids</taxon>
        <taxon>malvids</taxon>
        <taxon>Brassicales</taxon>
        <taxon>Brassicaceae</taxon>
        <taxon>Camelineae</taxon>
        <taxon>Capsella</taxon>
    </lineage>
</organism>
<accession>R0IER8</accession>
<evidence type="ECO:0000256" key="1">
    <source>
        <dbReference type="ARBA" id="ARBA00006468"/>
    </source>
</evidence>
<dbReference type="InterPro" id="IPR051144">
    <property type="entry name" value="Formin_homology_domain"/>
</dbReference>
<dbReference type="PANTHER" id="PTHR45733">
    <property type="entry name" value="FORMIN-J"/>
    <property type="match status" value="1"/>
</dbReference>
<dbReference type="STRING" id="81985.R0IER8"/>
<comment type="similarity">
    <text evidence="1">Belongs to the formin-like family. Class-II subfamily.</text>
</comment>
<evidence type="ECO:0000256" key="2">
    <source>
        <dbReference type="SAM" id="MobiDB-lite"/>
    </source>
</evidence>
<dbReference type="PROSITE" id="PS51444">
    <property type="entry name" value="FH2"/>
    <property type="match status" value="1"/>
</dbReference>
<protein>
    <recommendedName>
        <fullName evidence="3">FH2 domain-containing protein</fullName>
    </recommendedName>
</protein>
<proteinExistence type="inferred from homology"/>
<feature type="region of interest" description="Disordered" evidence="2">
    <location>
        <begin position="280"/>
        <end position="300"/>
    </location>
</feature>
<evidence type="ECO:0000313" key="4">
    <source>
        <dbReference type="EMBL" id="EOA36765.1"/>
    </source>
</evidence>
<evidence type="ECO:0000313" key="5">
    <source>
        <dbReference type="Proteomes" id="UP000029121"/>
    </source>
</evidence>
<reference evidence="5" key="1">
    <citation type="journal article" date="2013" name="Nat. Genet.">
        <title>The Capsella rubella genome and the genomic consequences of rapid mating system evolution.</title>
        <authorList>
            <person name="Slotte T."/>
            <person name="Hazzouri K.M."/>
            <person name="Agren J.A."/>
            <person name="Koenig D."/>
            <person name="Maumus F."/>
            <person name="Guo Y.L."/>
            <person name="Steige K."/>
            <person name="Platts A.E."/>
            <person name="Escobar J.S."/>
            <person name="Newman L.K."/>
            <person name="Wang W."/>
            <person name="Mandakova T."/>
            <person name="Vello E."/>
            <person name="Smith L.M."/>
            <person name="Henz S.R."/>
            <person name="Steffen J."/>
            <person name="Takuno S."/>
            <person name="Brandvain Y."/>
            <person name="Coop G."/>
            <person name="Andolfatto P."/>
            <person name="Hu T.T."/>
            <person name="Blanchette M."/>
            <person name="Clark R.M."/>
            <person name="Quesneville H."/>
            <person name="Nordborg M."/>
            <person name="Gaut B.S."/>
            <person name="Lysak M.A."/>
            <person name="Jenkins J."/>
            <person name="Grimwood J."/>
            <person name="Chapman J."/>
            <person name="Prochnik S."/>
            <person name="Shu S."/>
            <person name="Rokhsar D."/>
            <person name="Schmutz J."/>
            <person name="Weigel D."/>
            <person name="Wright S.I."/>
        </authorList>
    </citation>
    <scope>NUCLEOTIDE SEQUENCE [LARGE SCALE GENOMIC DNA]</scope>
    <source>
        <strain evidence="5">cv. Monte Gargano</strain>
    </source>
</reference>
<dbReference type="EMBL" id="KB870805">
    <property type="protein sequence ID" value="EOA36765.1"/>
    <property type="molecule type" value="Genomic_DNA"/>
</dbReference>
<evidence type="ECO:0000259" key="3">
    <source>
        <dbReference type="PROSITE" id="PS51444"/>
    </source>
</evidence>
<sequence>MLNKIMIPLPDLLNTVLALDVSAMDIDQVENLIKFCESKEEIEKLKNCAGGDREMLGKCEEVFAELMKVPRIEAKLRVLGFKIACVSKVEMSNSLILKSCSVVIDMNESAKLHQIMQTISTHENLASSVGSEVDSLVKVSDNMALMHELCKLVGESMPELLDFGNDLVHLEAASKIELKSVVEKMEAFVHVLNEVKEEYMASENDGAISMGFRYATYDFLHPLEYEAMWVDTLYEEATRIIDSYLAKFPARYTIEEVTKTVNNFMKTFIKCRRKKIERQAKGKKKITEKETMNIEQNKHL</sequence>
<dbReference type="Gene3D" id="1.20.58.2220">
    <property type="entry name" value="Formin, FH2 domain"/>
    <property type="match status" value="1"/>
</dbReference>
<dbReference type="Proteomes" id="UP000029121">
    <property type="component" value="Unassembled WGS sequence"/>
</dbReference>
<dbReference type="AlphaFoldDB" id="R0IER8"/>
<dbReference type="eggNOG" id="KOG1922">
    <property type="taxonomic scope" value="Eukaryota"/>
</dbReference>
<dbReference type="PANTHER" id="PTHR45733:SF17">
    <property type="entry name" value="FORMIN-LIKE PROTEIN 14"/>
    <property type="match status" value="1"/>
</dbReference>
<gene>
    <name evidence="4" type="ORF">CARUB_v10012637mg</name>
</gene>
<dbReference type="InterPro" id="IPR042201">
    <property type="entry name" value="FH2_Formin_sf"/>
</dbReference>
<dbReference type="SUPFAM" id="SSF101447">
    <property type="entry name" value="Formin homology 2 domain (FH2 domain)"/>
    <property type="match status" value="1"/>
</dbReference>
<feature type="domain" description="FH2" evidence="3">
    <location>
        <begin position="1"/>
        <end position="294"/>
    </location>
</feature>
<dbReference type="Pfam" id="PF02181">
    <property type="entry name" value="FH2"/>
    <property type="match status" value="1"/>
</dbReference>
<name>R0IER8_9BRAS</name>
<keyword evidence="5" id="KW-1185">Reference proteome</keyword>